<dbReference type="InterPro" id="IPR013809">
    <property type="entry name" value="ENTH"/>
</dbReference>
<evidence type="ECO:0000256" key="4">
    <source>
        <dbReference type="ARBA" id="ARBA00022490"/>
    </source>
</evidence>
<dbReference type="SMART" id="SM00273">
    <property type="entry name" value="ENTH"/>
    <property type="match status" value="1"/>
</dbReference>
<evidence type="ECO:0000256" key="1">
    <source>
        <dbReference type="ARBA" id="ARBA00004170"/>
    </source>
</evidence>
<dbReference type="Gene3D" id="1.25.40.90">
    <property type="match status" value="1"/>
</dbReference>
<name>A0A1E3QW56_9ASCO</name>
<dbReference type="STRING" id="984486.A0A1E3QW56"/>
<keyword evidence="6" id="KW-0446">Lipid-binding</keyword>
<dbReference type="EMBL" id="KV454428">
    <property type="protein sequence ID" value="ODQ81322.1"/>
    <property type="molecule type" value="Genomic_DNA"/>
</dbReference>
<dbReference type="PROSITE" id="PS50330">
    <property type="entry name" value="UIM"/>
    <property type="match status" value="1"/>
</dbReference>
<comment type="subcellular location">
    <subcellularLocation>
        <location evidence="2">Cytoplasm</location>
    </subcellularLocation>
    <subcellularLocation>
        <location evidence="1">Membrane</location>
        <topology evidence="1">Peripheral membrane protein</topology>
    </subcellularLocation>
</comment>
<proteinExistence type="inferred from homology"/>
<dbReference type="GO" id="GO:0005543">
    <property type="term" value="F:phospholipid binding"/>
    <property type="evidence" value="ECO:0007669"/>
    <property type="project" value="TreeGrafter"/>
</dbReference>
<dbReference type="SUPFAM" id="SSF48464">
    <property type="entry name" value="ENTH/VHS domain"/>
    <property type="match status" value="1"/>
</dbReference>
<dbReference type="InterPro" id="IPR003903">
    <property type="entry name" value="UIM_dom"/>
</dbReference>
<evidence type="ECO:0000256" key="2">
    <source>
        <dbReference type="ARBA" id="ARBA00004496"/>
    </source>
</evidence>
<keyword evidence="5" id="KW-0597">Phosphoprotein</keyword>
<dbReference type="AlphaFoldDB" id="A0A1E3QW56"/>
<sequence>MSKSIVRTIKNVTNGYSLAQVTVRNATSNEASGPTRGEMFDIADLTYNNATFLETMDMLDRRLNDKGKNWRHIAKSLTVVEFTLLHGSENVVLWCKDNLYIIKTLREFTYIDGEGRDQGQLIRTKAKELTILLRDDDRIRAERAAARQEGRNRNAKPERRAQGRGEEYDLDLQAALEASRMTADEENRRMNDDDEEEAELRRAIQLSLEEDEMKRLKEQQQSANLLDLDSDAQPLFFQQPQYDAFGNVIQYDAFGNPVQAAMQTAYQQQLLQQQQQEAYQQQLQQQQEAYQQQLLQQQQEAYQQQLQQQQQQQQQQAYQQMLQQQQLQQQQQFQRPMLPVKTGTNNPFAFSSNNNSQSQYTQPEQAKPLAQTLTGNAKMNAQYSELNNLLAQGTGIDTFGNTGETRLPAQHTKTGTFVNSHGTGYRQEEASQNPFFGTQYTGISSTKVVPAYTGYGFGNDSSQRQGQQGQQGQQGGSLIDL</sequence>
<evidence type="ECO:0000256" key="8">
    <source>
        <dbReference type="SAM" id="MobiDB-lite"/>
    </source>
</evidence>
<dbReference type="PANTHER" id="PTHR12276:SF110">
    <property type="entry name" value="EPSIN-1-RELATED"/>
    <property type="match status" value="1"/>
</dbReference>
<dbReference type="PROSITE" id="PS50942">
    <property type="entry name" value="ENTH"/>
    <property type="match status" value="1"/>
</dbReference>
<feature type="coiled-coil region" evidence="7">
    <location>
        <begin position="276"/>
        <end position="328"/>
    </location>
</feature>
<comment type="similarity">
    <text evidence="3">Belongs to the epsin family.</text>
</comment>
<evidence type="ECO:0000313" key="10">
    <source>
        <dbReference type="EMBL" id="ODQ81322.1"/>
    </source>
</evidence>
<dbReference type="SMART" id="SM00726">
    <property type="entry name" value="UIM"/>
    <property type="match status" value="2"/>
</dbReference>
<dbReference type="FunFam" id="1.25.40.90:FF:000006">
    <property type="entry name" value="Clathrin interactor 1"/>
    <property type="match status" value="1"/>
</dbReference>
<dbReference type="RefSeq" id="XP_018986650.1">
    <property type="nucleotide sequence ID" value="XM_019131675.1"/>
</dbReference>
<dbReference type="PANTHER" id="PTHR12276">
    <property type="entry name" value="EPSIN/ENT-RELATED"/>
    <property type="match status" value="1"/>
</dbReference>
<organism evidence="10 11">
    <name type="scientific">Babjeviella inositovora NRRL Y-12698</name>
    <dbReference type="NCBI Taxonomy" id="984486"/>
    <lineage>
        <taxon>Eukaryota</taxon>
        <taxon>Fungi</taxon>
        <taxon>Dikarya</taxon>
        <taxon>Ascomycota</taxon>
        <taxon>Saccharomycotina</taxon>
        <taxon>Pichiomycetes</taxon>
        <taxon>Serinales incertae sedis</taxon>
        <taxon>Babjeviella</taxon>
    </lineage>
</organism>
<dbReference type="GO" id="GO:0030276">
    <property type="term" value="F:clathrin binding"/>
    <property type="evidence" value="ECO:0007669"/>
    <property type="project" value="TreeGrafter"/>
</dbReference>
<dbReference type="InterPro" id="IPR008942">
    <property type="entry name" value="ENTH_VHS"/>
</dbReference>
<dbReference type="GO" id="GO:0007015">
    <property type="term" value="P:actin filament organization"/>
    <property type="evidence" value="ECO:0007669"/>
    <property type="project" value="TreeGrafter"/>
</dbReference>
<dbReference type="GO" id="GO:0030125">
    <property type="term" value="C:clathrin vesicle coat"/>
    <property type="evidence" value="ECO:0007669"/>
    <property type="project" value="TreeGrafter"/>
</dbReference>
<evidence type="ECO:0000256" key="7">
    <source>
        <dbReference type="SAM" id="Coils"/>
    </source>
</evidence>
<evidence type="ECO:0000256" key="6">
    <source>
        <dbReference type="ARBA" id="ARBA00023121"/>
    </source>
</evidence>
<feature type="region of interest" description="Disordered" evidence="8">
    <location>
        <begin position="457"/>
        <end position="481"/>
    </location>
</feature>
<evidence type="ECO:0000256" key="5">
    <source>
        <dbReference type="ARBA" id="ARBA00022553"/>
    </source>
</evidence>
<gene>
    <name evidence="10" type="ORF">BABINDRAFT_34358</name>
</gene>
<dbReference type="Pfam" id="PF01417">
    <property type="entry name" value="ENTH"/>
    <property type="match status" value="1"/>
</dbReference>
<reference evidence="11" key="1">
    <citation type="submission" date="2016-05" db="EMBL/GenBank/DDBJ databases">
        <title>Comparative genomics of biotechnologically important yeasts.</title>
        <authorList>
            <consortium name="DOE Joint Genome Institute"/>
            <person name="Riley R."/>
            <person name="Haridas S."/>
            <person name="Wolfe K.H."/>
            <person name="Lopes M.R."/>
            <person name="Hittinger C.T."/>
            <person name="Goker M."/>
            <person name="Salamov A."/>
            <person name="Wisecaver J."/>
            <person name="Long T.M."/>
            <person name="Aerts A.L."/>
            <person name="Barry K."/>
            <person name="Choi C."/>
            <person name="Clum A."/>
            <person name="Coughlan A.Y."/>
            <person name="Deshpande S."/>
            <person name="Douglass A.P."/>
            <person name="Hanson S.J."/>
            <person name="Klenk H.-P."/>
            <person name="Labutti K."/>
            <person name="Lapidus A."/>
            <person name="Lindquist E."/>
            <person name="Lipzen A."/>
            <person name="Meier-Kolthoff J.P."/>
            <person name="Ohm R.A."/>
            <person name="Otillar R.P."/>
            <person name="Pangilinan J."/>
            <person name="Peng Y."/>
            <person name="Rokas A."/>
            <person name="Rosa C.A."/>
            <person name="Scheuner C."/>
            <person name="Sibirny A.A."/>
            <person name="Slot J.C."/>
            <person name="Stielow J.B."/>
            <person name="Sun H."/>
            <person name="Kurtzman C.P."/>
            <person name="Blackwell M."/>
            <person name="Grigoriev I.V."/>
            <person name="Jeffries T.W."/>
        </authorList>
    </citation>
    <scope>NUCLEOTIDE SEQUENCE [LARGE SCALE GENOMIC DNA]</scope>
    <source>
        <strain evidence="11">NRRL Y-12698</strain>
    </source>
</reference>
<evidence type="ECO:0000313" key="11">
    <source>
        <dbReference type="Proteomes" id="UP000094336"/>
    </source>
</evidence>
<accession>A0A1E3QW56</accession>
<keyword evidence="4" id="KW-0963">Cytoplasm</keyword>
<feature type="region of interest" description="Disordered" evidence="8">
    <location>
        <begin position="144"/>
        <end position="167"/>
    </location>
</feature>
<feature type="coiled-coil region" evidence="7">
    <location>
        <begin position="183"/>
        <end position="226"/>
    </location>
</feature>
<protein>
    <recommendedName>
        <fullName evidence="9">ENTH domain-containing protein</fullName>
    </recommendedName>
</protein>
<dbReference type="GO" id="GO:0005768">
    <property type="term" value="C:endosome"/>
    <property type="evidence" value="ECO:0007669"/>
    <property type="project" value="TreeGrafter"/>
</dbReference>
<evidence type="ECO:0000256" key="3">
    <source>
        <dbReference type="ARBA" id="ARBA00010130"/>
    </source>
</evidence>
<dbReference type="GeneID" id="30149528"/>
<keyword evidence="11" id="KW-1185">Reference proteome</keyword>
<evidence type="ECO:0000259" key="9">
    <source>
        <dbReference type="PROSITE" id="PS50942"/>
    </source>
</evidence>
<feature type="region of interest" description="Disordered" evidence="8">
    <location>
        <begin position="338"/>
        <end position="366"/>
    </location>
</feature>
<dbReference type="GO" id="GO:0005886">
    <property type="term" value="C:plasma membrane"/>
    <property type="evidence" value="ECO:0007669"/>
    <property type="project" value="TreeGrafter"/>
</dbReference>
<dbReference type="OrthoDB" id="4033880at2759"/>
<dbReference type="Proteomes" id="UP000094336">
    <property type="component" value="Unassembled WGS sequence"/>
</dbReference>
<feature type="domain" description="ENTH" evidence="9">
    <location>
        <begin position="11"/>
        <end position="143"/>
    </location>
</feature>
<dbReference type="GO" id="GO:0006897">
    <property type="term" value="P:endocytosis"/>
    <property type="evidence" value="ECO:0007669"/>
    <property type="project" value="TreeGrafter"/>
</dbReference>
<keyword evidence="7" id="KW-0175">Coiled coil</keyword>